<evidence type="ECO:0000256" key="1">
    <source>
        <dbReference type="SAM" id="SignalP"/>
    </source>
</evidence>
<keyword evidence="1" id="KW-0732">Signal</keyword>
<feature type="chain" id="PRO_5006146810" description="DUF2141 domain-containing protein" evidence="1">
    <location>
        <begin position="22"/>
        <end position="151"/>
    </location>
</feature>
<protein>
    <recommendedName>
        <fullName evidence="4">DUF2141 domain-containing protein</fullName>
    </recommendedName>
</protein>
<dbReference type="EMBL" id="LJZR01000004">
    <property type="protein sequence ID" value="KPQ36797.1"/>
    <property type="molecule type" value="Genomic_DNA"/>
</dbReference>
<evidence type="ECO:0000313" key="3">
    <source>
        <dbReference type="Proteomes" id="UP000050465"/>
    </source>
</evidence>
<dbReference type="Pfam" id="PF09912">
    <property type="entry name" value="DUF2141"/>
    <property type="match status" value="1"/>
</dbReference>
<feature type="signal peptide" evidence="1">
    <location>
        <begin position="1"/>
        <end position="21"/>
    </location>
</feature>
<accession>A0A0P7Z166</accession>
<organism evidence="2 3">
    <name type="scientific">Phormidesmis priestleyi Ana</name>
    <dbReference type="NCBI Taxonomy" id="1666911"/>
    <lineage>
        <taxon>Bacteria</taxon>
        <taxon>Bacillati</taxon>
        <taxon>Cyanobacteriota</taxon>
        <taxon>Cyanophyceae</taxon>
        <taxon>Leptolyngbyales</taxon>
        <taxon>Leptolyngbyaceae</taxon>
        <taxon>Phormidesmis</taxon>
    </lineage>
</organism>
<name>A0A0P7Z166_9CYAN</name>
<evidence type="ECO:0008006" key="4">
    <source>
        <dbReference type="Google" id="ProtNLM"/>
    </source>
</evidence>
<proteinExistence type="predicted"/>
<dbReference type="AlphaFoldDB" id="A0A0P7Z166"/>
<dbReference type="Proteomes" id="UP000050465">
    <property type="component" value="Unassembled WGS sequence"/>
</dbReference>
<dbReference type="InterPro" id="IPR018673">
    <property type="entry name" value="DUF2141"/>
</dbReference>
<sequence length="151" mass="15686">MLPTGLLLALLSLSAAGSAQAQLPSTGRLRAEVGELKNTNGQVCFSLFKNGNGFPNNAEAILETQCVAANTLTTASISVSFEGLALGTYAVSVIHDENEDGELNTGNFGIPTEGFGFSQNPAIQMRAPDFSEAAVGVVGPDSVTQVELVYY</sequence>
<gene>
    <name evidence="2" type="ORF">HLUCCA11_04725</name>
</gene>
<evidence type="ECO:0000313" key="2">
    <source>
        <dbReference type="EMBL" id="KPQ36797.1"/>
    </source>
</evidence>
<reference evidence="2 3" key="1">
    <citation type="submission" date="2015-09" db="EMBL/GenBank/DDBJ databases">
        <title>Identification and resolution of microdiversity through metagenomic sequencing of parallel consortia.</title>
        <authorList>
            <person name="Nelson W.C."/>
            <person name="Romine M.F."/>
            <person name="Lindemann S.R."/>
        </authorList>
    </citation>
    <scope>NUCLEOTIDE SEQUENCE [LARGE SCALE GENOMIC DNA]</scope>
    <source>
        <strain evidence="2">Ana</strain>
    </source>
</reference>
<comment type="caution">
    <text evidence="2">The sequence shown here is derived from an EMBL/GenBank/DDBJ whole genome shotgun (WGS) entry which is preliminary data.</text>
</comment>